<proteinExistence type="predicted"/>
<dbReference type="FunFam" id="1.10.1000.11:FF:000007">
    <property type="entry name" value="Golgi-specific brefeldin A-resistance guanine nucleotide exchange factor 1"/>
    <property type="match status" value="1"/>
</dbReference>
<feature type="domain" description="SEC7" evidence="6">
    <location>
        <begin position="633"/>
        <end position="825"/>
    </location>
</feature>
<protein>
    <submittedName>
        <fullName evidence="7">Golgi-specific brefeldin A-resistance guanine nucleotide exchange factor 1 isoform X4</fullName>
    </submittedName>
</protein>
<evidence type="ECO:0000256" key="3">
    <source>
        <dbReference type="ARBA" id="ARBA00022448"/>
    </source>
</evidence>
<feature type="compositionally biased region" description="Polar residues" evidence="5">
    <location>
        <begin position="1669"/>
        <end position="1679"/>
    </location>
</feature>
<feature type="compositionally biased region" description="Basic and acidic residues" evidence="5">
    <location>
        <begin position="1270"/>
        <end position="1280"/>
    </location>
</feature>
<accession>A0A3M7P8D6</accession>
<dbReference type="EMBL" id="REGN01012488">
    <property type="protein sequence ID" value="RMZ95239.1"/>
    <property type="molecule type" value="Genomic_DNA"/>
</dbReference>
<feature type="region of interest" description="Disordered" evidence="5">
    <location>
        <begin position="218"/>
        <end position="344"/>
    </location>
</feature>
<dbReference type="Gene3D" id="1.10.1000.11">
    <property type="entry name" value="Arf Nucleotide-binding Site Opener,domain 2"/>
    <property type="match status" value="1"/>
</dbReference>
<feature type="compositionally biased region" description="Basic and acidic residues" evidence="5">
    <location>
        <begin position="1419"/>
        <end position="1428"/>
    </location>
</feature>
<dbReference type="SUPFAM" id="SSF48425">
    <property type="entry name" value="Sec7 domain"/>
    <property type="match status" value="1"/>
</dbReference>
<feature type="compositionally biased region" description="Basic and acidic residues" evidence="5">
    <location>
        <begin position="265"/>
        <end position="294"/>
    </location>
</feature>
<dbReference type="Proteomes" id="UP000276133">
    <property type="component" value="Unassembled WGS sequence"/>
</dbReference>
<dbReference type="PANTHER" id="PTHR10663:SF388">
    <property type="entry name" value="GOLGI-SPECIFIC BREFELDIN A-RESISTANCE GUANINE NUCLEOTIDE EXCHANGE FACTOR 1"/>
    <property type="match status" value="1"/>
</dbReference>
<dbReference type="Pfam" id="PF12783">
    <property type="entry name" value="Sec7-like_HUS"/>
    <property type="match status" value="1"/>
</dbReference>
<dbReference type="InterPro" id="IPR000904">
    <property type="entry name" value="Sec7_dom"/>
</dbReference>
<dbReference type="GO" id="GO:0016197">
    <property type="term" value="P:endosomal transport"/>
    <property type="evidence" value="ECO:0007669"/>
    <property type="project" value="UniProtKB-ARBA"/>
</dbReference>
<keyword evidence="8" id="KW-1185">Reference proteome</keyword>
<evidence type="ECO:0000259" key="6">
    <source>
        <dbReference type="PROSITE" id="PS50190"/>
    </source>
</evidence>
<dbReference type="GO" id="GO:0032012">
    <property type="term" value="P:regulation of ARF protein signal transduction"/>
    <property type="evidence" value="ECO:0007669"/>
    <property type="project" value="InterPro"/>
</dbReference>
<feature type="compositionally biased region" description="Basic residues" evidence="5">
    <location>
        <begin position="223"/>
        <end position="234"/>
    </location>
</feature>
<dbReference type="STRING" id="10195.A0A3M7P8D6"/>
<comment type="caution">
    <text evidence="7">The sequence shown here is derived from an EMBL/GenBank/DDBJ whole genome shotgun (WGS) entry which is preliminary data.</text>
</comment>
<comment type="subcellular location">
    <subcellularLocation>
        <location evidence="2">Endoplasmic reticulum-Golgi intermediate compartment</location>
    </subcellularLocation>
    <subcellularLocation>
        <location evidence="1">Golgi apparatus</location>
        <location evidence="1">cis-Golgi network</location>
    </subcellularLocation>
</comment>
<organism evidence="7 8">
    <name type="scientific">Brachionus plicatilis</name>
    <name type="common">Marine rotifer</name>
    <name type="synonym">Brachionus muelleri</name>
    <dbReference type="NCBI Taxonomy" id="10195"/>
    <lineage>
        <taxon>Eukaryota</taxon>
        <taxon>Metazoa</taxon>
        <taxon>Spiralia</taxon>
        <taxon>Gnathifera</taxon>
        <taxon>Rotifera</taxon>
        <taxon>Eurotatoria</taxon>
        <taxon>Monogononta</taxon>
        <taxon>Pseudotrocha</taxon>
        <taxon>Ploima</taxon>
        <taxon>Brachionidae</taxon>
        <taxon>Brachionus</taxon>
    </lineage>
</organism>
<dbReference type="InterPro" id="IPR023394">
    <property type="entry name" value="Sec7_C_sf"/>
</dbReference>
<dbReference type="GO" id="GO:0005085">
    <property type="term" value="F:guanyl-nucleotide exchange factor activity"/>
    <property type="evidence" value="ECO:0007669"/>
    <property type="project" value="InterPro"/>
</dbReference>
<sequence>MNIESPNNGIYIVLGEINLLISNLKKPNSKYSNYEHVNDPLLRNFYELKTLLNERTDLNEIDPSTFLAPFLDVIKSEETSGPITGMALTSINKFISYGLIGINSETSSQCVQQIADSITHARFVGTDSSGDEVVLMKILNVLRTLMLSSIGFYLTNSSVCEIMQSCFQIFFEHRLSELLRRTAEGILVDMVQLLFARLPQFKDEIKFSSSLKKLTMKSDATRQKKSKKNRFKQKHQSEENKQENESLPVIVKSEAEIAPSNGEETAEKENQEIDDEKKKDFYLSDSTKERKKSTSESSSSSNRADLEEPNIVSMSETSDTNEKKVEMEQQQSDLETSGQNEDSEYVNPRGIRFVQEGSGSIHVANIPYGLPCVRELLRFLISLINSRNSELMVSMGLNLITIALESGIDHLASYQSMLAYVKDDLCKNLYNLMSSERLMIFTNVLRICFFLFESLRFHLKLQLEHFLIKLMEIIKSESNRTTLEQKEATIDFFLQMLRIPGFAVELYINYDCSLNCTNLFEDLTKLLSKNAFSVQSLLTTNSLSLSALLTIIENIELENSMKQSIPEERLSLFQKSLNSIRLPPSSGYLAAVSKAHNLESKNQNLYKPRDSSQSKLRINRMKISSDSLPTHDQLKSTRTKKRLIFQSIDLFNSSPTKSIQFLKDNSIFSQDGEKFIQELINYLKETPSLDKKVIGDFLSNRKNILILEKFIESFNFSNLRIDEALRLFLETFRLPGEAPLISNILEIFSRHWRKSNSEMFANDDAAFTLAYAIIMLNVDQHNHNVKKQSNPMSFDDFKKNLSKVNGGGNFEEKLLEEIYLAIKNDEIVMPSEHSGALRDNYLWKVLIRKGSMSEANYVHAPAGSYNQEIFNIVWGQTISALSFVYDKSLELSVIQKTINGFRKCAQIAAHYVMSDVFDNIVISLCKFTALSNHSENLDQISISFGINNKAQIACKTVFQLVHNHGDILRDGWKNILDCIIQLYKAKLLPKVLIECEDYLHPEGFIILLKEEAIPITQKPEGSGLFSSFFPFMSSDLSLNKGPTPEEQEAIKNAKACIEECHIEQLILDTKFLRMDSLIELTKALIFTSQINDLDPNTVSVSANSGSGSMLGLNMISGSDNDAAVFSLEILIKLILENRDRISNIWSIVRNHFYTIVINSSEYSFFLERTIVGLLRISARLLRREEISSDVLSFLRLLLIINKKDIIRKLSRQVSFGIHDLLKTNAANIQSDDDWTNVFTILQVYGAAATPPYLDTATKQVLDSKDSKFNETRAQSDEDLKSNITSQSTVDRGYTSDPEVYQHHEIETSTISSAVSDQALNKELVDSLYRPVQFANQYKIDLDDVGLDQHDKKAFAKCCETLNFLIRDMAYVTFRNFESCIHCLRTFVEACVQGDRSKKISKKELKKQMAVQNNKKLSRNKTENIKRQEESDDEEDQFVTSYETISFQLLDLLDTLHIKAASIFTHWADEQKHISLQNSISVDSIVSKLWSKCWCPILQGIARLSCDINGEVRMHALQYLQRALLVHELQTLSATEWEACFNKVLFPLLAKLLENIDPKNMVKMEETRMRASTLLCKVFLQHLTTLAKLSTFTALWLTILDYMDKYMKSDKSDLLHDVIPESLKNMLLVMETTGLFNQDNPDAKFSSLCSITKDRIESFLPELWKDLFKSNSAPPQSQPNEEPLKEIEINNVLKEEGKDKLEQEENQINENSNIQQAKPNNEIKDI</sequence>
<keyword evidence="4" id="KW-0333">Golgi apparatus</keyword>
<feature type="region of interest" description="Disordered" evidence="5">
    <location>
        <begin position="1270"/>
        <end position="1289"/>
    </location>
</feature>
<evidence type="ECO:0000256" key="5">
    <source>
        <dbReference type="SAM" id="MobiDB-lite"/>
    </source>
</evidence>
<dbReference type="CDD" id="cd00171">
    <property type="entry name" value="Sec7"/>
    <property type="match status" value="1"/>
</dbReference>
<feature type="compositionally biased region" description="Basic and acidic residues" evidence="5">
    <location>
        <begin position="235"/>
        <end position="244"/>
    </location>
</feature>
<feature type="compositionally biased region" description="Polar residues" evidence="5">
    <location>
        <begin position="328"/>
        <end position="340"/>
    </location>
</feature>
<dbReference type="Pfam" id="PF01369">
    <property type="entry name" value="Sec7"/>
    <property type="match status" value="1"/>
</dbReference>
<dbReference type="SMART" id="SM00222">
    <property type="entry name" value="Sec7"/>
    <property type="match status" value="1"/>
</dbReference>
<name>A0A3M7P8D6_BRAPC</name>
<dbReference type="InterPro" id="IPR032691">
    <property type="entry name" value="Mon2/Sec7/BIG1-like_HUS"/>
</dbReference>
<evidence type="ECO:0000256" key="2">
    <source>
        <dbReference type="ARBA" id="ARBA00004399"/>
    </source>
</evidence>
<dbReference type="PANTHER" id="PTHR10663">
    <property type="entry name" value="GUANYL-NUCLEOTIDE EXCHANGE FACTOR"/>
    <property type="match status" value="1"/>
</dbReference>
<gene>
    <name evidence="7" type="ORF">BpHYR1_036470</name>
</gene>
<dbReference type="Gene3D" id="1.10.220.20">
    <property type="match status" value="1"/>
</dbReference>
<dbReference type="GO" id="GO:0005793">
    <property type="term" value="C:endoplasmic reticulum-Golgi intermediate compartment"/>
    <property type="evidence" value="ECO:0007669"/>
    <property type="project" value="UniProtKB-SubCell"/>
</dbReference>
<evidence type="ECO:0000313" key="8">
    <source>
        <dbReference type="Proteomes" id="UP000276133"/>
    </source>
</evidence>
<dbReference type="GO" id="GO:0005794">
    <property type="term" value="C:Golgi apparatus"/>
    <property type="evidence" value="ECO:0007669"/>
    <property type="project" value="UniProtKB-SubCell"/>
</dbReference>
<dbReference type="InterPro" id="IPR056604">
    <property type="entry name" value="GBF1-like_TPR"/>
</dbReference>
<dbReference type="Pfam" id="PF23325">
    <property type="entry name" value="TPR_28"/>
    <property type="match status" value="1"/>
</dbReference>
<dbReference type="GO" id="GO:0010256">
    <property type="term" value="P:endomembrane system organization"/>
    <property type="evidence" value="ECO:0007669"/>
    <property type="project" value="UniProtKB-ARBA"/>
</dbReference>
<evidence type="ECO:0000313" key="7">
    <source>
        <dbReference type="EMBL" id="RMZ95239.1"/>
    </source>
</evidence>
<keyword evidence="3" id="KW-0813">Transport</keyword>
<reference evidence="7 8" key="1">
    <citation type="journal article" date="2018" name="Sci. Rep.">
        <title>Genomic signatures of local adaptation to the degree of environmental predictability in rotifers.</title>
        <authorList>
            <person name="Franch-Gras L."/>
            <person name="Hahn C."/>
            <person name="Garcia-Roger E.M."/>
            <person name="Carmona M.J."/>
            <person name="Serra M."/>
            <person name="Gomez A."/>
        </authorList>
    </citation>
    <scope>NUCLEOTIDE SEQUENCE [LARGE SCALE GENOMIC DNA]</scope>
    <source>
        <strain evidence="7">HYR1</strain>
    </source>
</reference>
<dbReference type="InterPro" id="IPR035999">
    <property type="entry name" value="Sec7_dom_sf"/>
</dbReference>
<dbReference type="OrthoDB" id="10258608at2759"/>
<evidence type="ECO:0000256" key="4">
    <source>
        <dbReference type="ARBA" id="ARBA00023034"/>
    </source>
</evidence>
<feature type="region of interest" description="Disordered" evidence="5">
    <location>
        <begin position="1669"/>
        <end position="1725"/>
    </location>
</feature>
<evidence type="ECO:0000256" key="1">
    <source>
        <dbReference type="ARBA" id="ARBA00004222"/>
    </source>
</evidence>
<dbReference type="PROSITE" id="PS50190">
    <property type="entry name" value="SEC7"/>
    <property type="match status" value="1"/>
</dbReference>
<feature type="region of interest" description="Disordered" evidence="5">
    <location>
        <begin position="1410"/>
        <end position="1433"/>
    </location>
</feature>
<feature type="compositionally biased region" description="Basic and acidic residues" evidence="5">
    <location>
        <begin position="1681"/>
        <end position="1702"/>
    </location>
</feature>